<dbReference type="EMBL" id="MCGQ01000008">
    <property type="protein sequence ID" value="OXY97655.1"/>
    <property type="molecule type" value="Genomic_DNA"/>
</dbReference>
<keyword evidence="2" id="KW-1185">Reference proteome</keyword>
<reference evidence="1 2" key="1">
    <citation type="submission" date="2016-07" db="EMBL/GenBank/DDBJ databases">
        <title>Draft genome of Streptomyces diastatochromogenes.</title>
        <authorList>
            <person name="Podduturi R."/>
            <person name="Lukassen M.B."/>
            <person name="Clausen N."/>
            <person name="Nielsen J.L."/>
            <person name="Jorgensen N.O."/>
        </authorList>
    </citation>
    <scope>NUCLEOTIDE SEQUENCE [LARGE SCALE GENOMIC DNA]</scope>
    <source>
        <strain evidence="1 2">DSM 40608</strain>
    </source>
</reference>
<comment type="caution">
    <text evidence="1">The sequence shown here is derived from an EMBL/GenBank/DDBJ whole genome shotgun (WGS) entry which is preliminary data.</text>
</comment>
<protein>
    <submittedName>
        <fullName evidence="1">Uncharacterized protein</fullName>
    </submittedName>
</protein>
<dbReference type="AlphaFoldDB" id="A0A233SPV4"/>
<name>A0A233SPV4_STRDA</name>
<dbReference type="OrthoDB" id="3894953at2"/>
<evidence type="ECO:0000313" key="2">
    <source>
        <dbReference type="Proteomes" id="UP000215483"/>
    </source>
</evidence>
<organism evidence="1 2">
    <name type="scientific">Streptomyces diastatochromogenes</name>
    <dbReference type="NCBI Taxonomy" id="42236"/>
    <lineage>
        <taxon>Bacteria</taxon>
        <taxon>Bacillati</taxon>
        <taxon>Actinomycetota</taxon>
        <taxon>Actinomycetes</taxon>
        <taxon>Kitasatosporales</taxon>
        <taxon>Streptomycetaceae</taxon>
        <taxon>Streptomyces</taxon>
    </lineage>
</organism>
<evidence type="ECO:0000313" key="1">
    <source>
        <dbReference type="EMBL" id="OXY97655.1"/>
    </source>
</evidence>
<accession>A0A233SPV4</accession>
<proteinExistence type="predicted"/>
<sequence>MQRADQTTKNALAAGERTVTHTTRLGGRDVSAQVQSWQVERSYATDLPAAMRAFSGSSAAQLTLQLGGDGTQPAPALYSPWAPHATGDLARPGQTVVHEAGVGGGGTLPVFRGTLRNRSAASGTDSVQLTALDGAERLRAPAELPRPYTGLYWGRPVATATWCVDELLRQAGILTSPPPRADRFTAGQPLSLVHATLHGGFATPFGMPEDLPDPRHYTWSRAGAPFEMALVPKGLPPGESGVTASWFPRSRVTVPGSRLFVEAWVNNAVGIGDTVRLDVDLNRTGTGVGTLSLALDFVKGQAVVWSLSSDVSVPGSGLVWSDNGTAMKTQRGVWHVGVFLDLTTVSGSSALPVVRPVMTAPDGTTWTGATGSFTLTSGPQPVSELRKVRLVTTMAVENVQVTSGLAAVPSASEFSQAGTWTKTGELDEAILPLRTVPKVSGSQWEALGQIAKASMSTAELDERGRFRWRNFTRFATVPKEADLTLTSVRDIAALTVTEEIDACRNFCVQPAKDYGAVGLVAGDAVVDSLVREIPGSGTLTVSYTFGEDELDIGPPDTDDDSVISSGSNFRVSASRAAGAPAIKGAVDAMVRREDGTIVLRLTNRTAQTLYTVTQKGEPSIRIVPLRPDKDPVERQAVSYVSGSASERWYGRQEFYGDASDWVQDVTAARQLADAMRAAGEYPVPVFGDVQVLYDPRIQLGDVVRLVDTAGAALDTLAWVVGITTAASPEGGVQQTLSLRGVRANDVPQDTGLTPDTPALPSPAPAATYADVTRTYATLADLLVANATWNDVKETALA</sequence>
<gene>
    <name evidence="1" type="ORF">BEK98_08870</name>
</gene>
<dbReference type="Proteomes" id="UP000215483">
    <property type="component" value="Unassembled WGS sequence"/>
</dbReference>
<dbReference type="RefSeq" id="WP_094215891.1">
    <property type="nucleotide sequence ID" value="NZ_MCGQ01000008.1"/>
</dbReference>